<dbReference type="FunFam" id="3.40.50.300:FF:004188">
    <property type="entry name" value="Adenosinetriphosphatase"/>
    <property type="match status" value="1"/>
</dbReference>
<dbReference type="GO" id="GO:0016787">
    <property type="term" value="F:hydrolase activity"/>
    <property type="evidence" value="ECO:0007669"/>
    <property type="project" value="UniProtKB-KW"/>
</dbReference>
<accession>A0A4P9Y9T5</accession>
<dbReference type="SUPFAM" id="SSF52540">
    <property type="entry name" value="P-loop containing nucleoside triphosphate hydrolases"/>
    <property type="match status" value="1"/>
</dbReference>
<evidence type="ECO:0000256" key="1">
    <source>
        <dbReference type="ARBA" id="ARBA00022801"/>
    </source>
</evidence>
<gene>
    <name evidence="3" type="ORF">ROZALSC1DRAFT_18133</name>
</gene>
<dbReference type="InterPro" id="IPR002464">
    <property type="entry name" value="DNA/RNA_helicase_DEAH_CS"/>
</dbReference>
<keyword evidence="1" id="KW-0378">Hydrolase</keyword>
<protein>
    <recommendedName>
        <fullName evidence="2">Helicase ATP-binding domain-containing protein</fullName>
    </recommendedName>
</protein>
<dbReference type="PROSITE" id="PS51192">
    <property type="entry name" value="HELICASE_ATP_BIND_1"/>
    <property type="match status" value="1"/>
</dbReference>
<dbReference type="InterPro" id="IPR014001">
    <property type="entry name" value="Helicase_ATP-bd"/>
</dbReference>
<dbReference type="GO" id="GO:0071013">
    <property type="term" value="C:catalytic step 2 spliceosome"/>
    <property type="evidence" value="ECO:0007669"/>
    <property type="project" value="TreeGrafter"/>
</dbReference>
<feature type="non-terminal residue" evidence="3">
    <location>
        <position position="89"/>
    </location>
</feature>
<dbReference type="PANTHER" id="PTHR18934:SF85">
    <property type="entry name" value="ATP-DEPENDENT RNA HELICASE DHX8"/>
    <property type="match status" value="1"/>
</dbReference>
<dbReference type="EMBL" id="ML007237">
    <property type="protein sequence ID" value="RKP15967.1"/>
    <property type="molecule type" value="Genomic_DNA"/>
</dbReference>
<dbReference type="AlphaFoldDB" id="A0A4P9Y9T5"/>
<dbReference type="PROSITE" id="PS00690">
    <property type="entry name" value="DEAH_ATP_HELICASE"/>
    <property type="match status" value="1"/>
</dbReference>
<dbReference type="GO" id="GO:0003723">
    <property type="term" value="F:RNA binding"/>
    <property type="evidence" value="ECO:0007669"/>
    <property type="project" value="TreeGrafter"/>
</dbReference>
<organism evidence="3 4">
    <name type="scientific">Rozella allomycis (strain CSF55)</name>
    <dbReference type="NCBI Taxonomy" id="988480"/>
    <lineage>
        <taxon>Eukaryota</taxon>
        <taxon>Fungi</taxon>
        <taxon>Fungi incertae sedis</taxon>
        <taxon>Cryptomycota</taxon>
        <taxon>Cryptomycota incertae sedis</taxon>
        <taxon>Rozella</taxon>
    </lineage>
</organism>
<proteinExistence type="predicted"/>
<evidence type="ECO:0000313" key="3">
    <source>
        <dbReference type="EMBL" id="RKP15967.1"/>
    </source>
</evidence>
<evidence type="ECO:0000313" key="4">
    <source>
        <dbReference type="Proteomes" id="UP000281549"/>
    </source>
</evidence>
<reference evidence="4" key="1">
    <citation type="journal article" date="2018" name="Nat. Microbiol.">
        <title>Leveraging single-cell genomics to expand the fungal tree of life.</title>
        <authorList>
            <person name="Ahrendt S.R."/>
            <person name="Quandt C.A."/>
            <person name="Ciobanu D."/>
            <person name="Clum A."/>
            <person name="Salamov A."/>
            <person name="Andreopoulos B."/>
            <person name="Cheng J.F."/>
            <person name="Woyke T."/>
            <person name="Pelin A."/>
            <person name="Henrissat B."/>
            <person name="Reynolds N.K."/>
            <person name="Benny G.L."/>
            <person name="Smith M.E."/>
            <person name="James T.Y."/>
            <person name="Grigoriev I.V."/>
        </authorList>
    </citation>
    <scope>NUCLEOTIDE SEQUENCE [LARGE SCALE GENOMIC DNA]</scope>
    <source>
        <strain evidence="4">CSF55</strain>
    </source>
</reference>
<dbReference type="PANTHER" id="PTHR18934">
    <property type="entry name" value="ATP-DEPENDENT RNA HELICASE"/>
    <property type="match status" value="1"/>
</dbReference>
<evidence type="ECO:0000259" key="2">
    <source>
        <dbReference type="PROSITE" id="PS51192"/>
    </source>
</evidence>
<dbReference type="GO" id="GO:0000390">
    <property type="term" value="P:spliceosomal complex disassembly"/>
    <property type="evidence" value="ECO:0007669"/>
    <property type="project" value="TreeGrafter"/>
</dbReference>
<sequence length="89" mass="10299">MLLRECLVDPELKKYSVIMLDEAHERTIATDVLFGLLKKTMKTRPDLKLIVTSATLDAEKFSVYFFNSPIFTIPGRTFPVEILYTKEQE</sequence>
<dbReference type="GO" id="GO:0003724">
    <property type="term" value="F:RNA helicase activity"/>
    <property type="evidence" value="ECO:0007669"/>
    <property type="project" value="TreeGrafter"/>
</dbReference>
<dbReference type="Proteomes" id="UP000281549">
    <property type="component" value="Unassembled WGS sequence"/>
</dbReference>
<dbReference type="Gene3D" id="3.40.50.300">
    <property type="entry name" value="P-loop containing nucleotide triphosphate hydrolases"/>
    <property type="match status" value="1"/>
</dbReference>
<feature type="domain" description="Helicase ATP-binding" evidence="2">
    <location>
        <begin position="1"/>
        <end position="74"/>
    </location>
</feature>
<dbReference type="InterPro" id="IPR027417">
    <property type="entry name" value="P-loop_NTPase"/>
</dbReference>
<name>A0A4P9Y9T5_ROZAC</name>